<reference evidence="3 4" key="1">
    <citation type="submission" date="2023-07" db="EMBL/GenBank/DDBJ databases">
        <title>Genomic Encyclopedia of Type Strains, Phase IV (KMG-IV): sequencing the most valuable type-strain genomes for metagenomic binning, comparative biology and taxonomic classification.</title>
        <authorList>
            <person name="Goeker M."/>
        </authorList>
    </citation>
    <scope>NUCLEOTIDE SEQUENCE [LARGE SCALE GENOMIC DNA]</scope>
    <source>
        <strain evidence="3 4">DSM 100301</strain>
    </source>
</reference>
<comment type="caution">
    <text evidence="3">The sequence shown here is derived from an EMBL/GenBank/DDBJ whole genome shotgun (WGS) entry which is preliminary data.</text>
</comment>
<dbReference type="SUPFAM" id="SSF53474">
    <property type="entry name" value="alpha/beta-Hydrolases"/>
    <property type="match status" value="1"/>
</dbReference>
<dbReference type="Proteomes" id="UP001235269">
    <property type="component" value="Unassembled WGS sequence"/>
</dbReference>
<accession>A0ABU0IBN9</accession>
<dbReference type="InterPro" id="IPR013094">
    <property type="entry name" value="AB_hydrolase_3"/>
</dbReference>
<dbReference type="RefSeq" id="WP_377238644.1">
    <property type="nucleotide sequence ID" value="NZ_JBHLZZ010000003.1"/>
</dbReference>
<evidence type="ECO:0000313" key="3">
    <source>
        <dbReference type="EMBL" id="MDQ0455642.1"/>
    </source>
</evidence>
<dbReference type="EMBL" id="JAUSWH010000005">
    <property type="protein sequence ID" value="MDQ0455642.1"/>
    <property type="molecule type" value="Genomic_DNA"/>
</dbReference>
<evidence type="ECO:0000259" key="2">
    <source>
        <dbReference type="Pfam" id="PF07859"/>
    </source>
</evidence>
<protein>
    <submittedName>
        <fullName evidence="3">Acetyl esterase/lipase</fullName>
    </submittedName>
</protein>
<dbReference type="Pfam" id="PF07859">
    <property type="entry name" value="Abhydrolase_3"/>
    <property type="match status" value="1"/>
</dbReference>
<dbReference type="PANTHER" id="PTHR48081:SF8">
    <property type="entry name" value="ALPHA_BETA HYDROLASE FOLD-3 DOMAIN-CONTAINING PROTEIN-RELATED"/>
    <property type="match status" value="1"/>
</dbReference>
<dbReference type="Gene3D" id="3.40.50.1820">
    <property type="entry name" value="alpha/beta hydrolase"/>
    <property type="match status" value="1"/>
</dbReference>
<gene>
    <name evidence="3" type="ORF">QO005_001982</name>
</gene>
<keyword evidence="1" id="KW-0378">Hydrolase</keyword>
<dbReference type="PANTHER" id="PTHR48081">
    <property type="entry name" value="AB HYDROLASE SUPERFAMILY PROTEIN C4A8.06C"/>
    <property type="match status" value="1"/>
</dbReference>
<feature type="domain" description="Alpha/beta hydrolase fold-3" evidence="2">
    <location>
        <begin position="29"/>
        <end position="223"/>
    </location>
</feature>
<evidence type="ECO:0000313" key="4">
    <source>
        <dbReference type="Proteomes" id="UP001235269"/>
    </source>
</evidence>
<proteinExistence type="predicted"/>
<organism evidence="3 4">
    <name type="scientific">Rhizobium paknamense</name>
    <dbReference type="NCBI Taxonomy" id="1206817"/>
    <lineage>
        <taxon>Bacteria</taxon>
        <taxon>Pseudomonadati</taxon>
        <taxon>Pseudomonadota</taxon>
        <taxon>Alphaproteobacteria</taxon>
        <taxon>Hyphomicrobiales</taxon>
        <taxon>Rhizobiaceae</taxon>
        <taxon>Rhizobium/Agrobacterium group</taxon>
        <taxon>Rhizobium</taxon>
    </lineage>
</organism>
<name>A0ABU0IBN9_9HYPH</name>
<keyword evidence="4" id="KW-1185">Reference proteome</keyword>
<evidence type="ECO:0000256" key="1">
    <source>
        <dbReference type="ARBA" id="ARBA00022801"/>
    </source>
</evidence>
<dbReference type="InterPro" id="IPR050300">
    <property type="entry name" value="GDXG_lipolytic_enzyme"/>
</dbReference>
<dbReference type="InterPro" id="IPR029058">
    <property type="entry name" value="AB_hydrolase_fold"/>
</dbReference>
<sequence>MLETDESGLSVPYRLYPGKTGSRSPPLVLYLAGTGFQPAPDMSRRSDAAQCFADAGAVVVEADYASLSGNLFPKALEYAFRAFMAISARRKAFAGAKSRFVVAGHESGGNLAASVALKARDYRPGELAGQVLLSPMVDASMATSSFLGADAGMQNRWADGWSRYLGPACSYQHPYATPCLCSRMAGVAPALVVTSEDDPLRDETLGYIDRLTAADVAVRRKVFAAEQDWTSLYRGETGLWRQELCEELSQFLAGLQG</sequence>